<keyword evidence="3" id="KW-1185">Reference proteome</keyword>
<evidence type="ECO:0000313" key="2">
    <source>
        <dbReference type="EMBL" id="CAA9891925.1"/>
    </source>
</evidence>
<evidence type="ECO:0000313" key="3">
    <source>
        <dbReference type="Proteomes" id="UP000494216"/>
    </source>
</evidence>
<dbReference type="GO" id="GO:0005524">
    <property type="term" value="F:ATP binding"/>
    <property type="evidence" value="ECO:0007669"/>
    <property type="project" value="InterPro"/>
</dbReference>
<protein>
    <recommendedName>
        <fullName evidence="1">ATPase dynein-related AAA domain-containing protein</fullName>
    </recommendedName>
</protein>
<proteinExistence type="predicted"/>
<dbReference type="Pfam" id="PF07728">
    <property type="entry name" value="AAA_5"/>
    <property type="match status" value="1"/>
</dbReference>
<dbReference type="GO" id="GO:0016887">
    <property type="term" value="F:ATP hydrolysis activity"/>
    <property type="evidence" value="ECO:0007669"/>
    <property type="project" value="InterPro"/>
</dbReference>
<dbReference type="InterPro" id="IPR027417">
    <property type="entry name" value="P-loop_NTPase"/>
</dbReference>
<gene>
    <name evidence="2" type="ORF">METHB2_520032</name>
</gene>
<dbReference type="AlphaFoldDB" id="A0A8S0WBT7"/>
<sequence>MYGQLQSNDNAIFIANKKLLIATVSQIKRNEHKIEFSNVREIPCSNAQLLQLHEIYPELISRVKANFQPFIHPKEVNINQLIEDATAKRFVSYYLLSGIDKYNGLKEKFQVNDRIVLINPEHQLDNVKLFTTTGLENFPETVKVTIPVKGWTLDQMLKKNENFKRKSIKRNSVKRIQTIKTEISTNGIYKFDNFSSYHDALYNNRVYEGGSSDKSIIDTSSEDKATPSITGKISGSMNKKLNQILYGPPGTGKTYNTINKALEIIDVDINGMSREKVREIFDAKIQEGQIVFTTFHQSMSYEDFIEGIKPETIDNKVIYNIKNGIFKNLCLTAKTPNQLDFKSAYEQLKKDLSDKEMIAIKTPTGKEFSISLNSNGNLTLHTGLNKEKQGTLTQENIQKQINGEDKFIGWEGYFKGVVNYLEKQYKYSSKPQNNSQNFVLIIDEINRGNVSQIFGELITLIEDDKRLGREEALEVTLPYSKEKFGVPPNLYIIGTMNTADRSVEALDAALRRRFSFVEMPPDAELIRTEGKLKES</sequence>
<comment type="caution">
    <text evidence="2">The sequence shown here is derived from an EMBL/GenBank/DDBJ whole genome shotgun (WGS) entry which is preliminary data.</text>
</comment>
<dbReference type="SUPFAM" id="SSF52540">
    <property type="entry name" value="P-loop containing nucleoside triphosphate hydrolases"/>
    <property type="match status" value="1"/>
</dbReference>
<dbReference type="InterPro" id="IPR011704">
    <property type="entry name" value="ATPase_dyneun-rel_AAA"/>
</dbReference>
<accession>A0A8S0WBT7</accession>
<dbReference type="Gene3D" id="3.40.50.300">
    <property type="entry name" value="P-loop containing nucleotide triphosphate hydrolases"/>
    <property type="match status" value="1"/>
</dbReference>
<dbReference type="InterPro" id="IPR052934">
    <property type="entry name" value="Methyl-DNA_Rec/Restrict_Enz"/>
</dbReference>
<dbReference type="PANTHER" id="PTHR37291:SF1">
    <property type="entry name" value="TYPE IV METHYL-DIRECTED RESTRICTION ENZYME ECOKMCRB SUBUNIT"/>
    <property type="match status" value="1"/>
</dbReference>
<reference evidence="2 3" key="1">
    <citation type="submission" date="2020-02" db="EMBL/GenBank/DDBJ databases">
        <authorList>
            <person name="Hogendoorn C."/>
        </authorList>
    </citation>
    <scope>NUCLEOTIDE SEQUENCE [LARGE SCALE GENOMIC DNA]</scope>
    <source>
        <strain evidence="2">METHB21</strain>
    </source>
</reference>
<dbReference type="Proteomes" id="UP000494216">
    <property type="component" value="Unassembled WGS sequence"/>
</dbReference>
<organism evidence="2 3">
    <name type="scientific">Candidatus Methylobacter favarea</name>
    <dbReference type="NCBI Taxonomy" id="2707345"/>
    <lineage>
        <taxon>Bacteria</taxon>
        <taxon>Pseudomonadati</taxon>
        <taxon>Pseudomonadota</taxon>
        <taxon>Gammaproteobacteria</taxon>
        <taxon>Methylococcales</taxon>
        <taxon>Methylococcaceae</taxon>
        <taxon>Methylobacter</taxon>
    </lineage>
</organism>
<name>A0A8S0WBT7_9GAMM</name>
<evidence type="ECO:0000259" key="1">
    <source>
        <dbReference type="Pfam" id="PF07728"/>
    </source>
</evidence>
<feature type="domain" description="ATPase dynein-related AAA" evidence="1">
    <location>
        <begin position="437"/>
        <end position="514"/>
    </location>
</feature>
<dbReference type="EMBL" id="CADCXN010000083">
    <property type="protein sequence ID" value="CAA9891925.1"/>
    <property type="molecule type" value="Genomic_DNA"/>
</dbReference>
<dbReference type="PANTHER" id="PTHR37291">
    <property type="entry name" value="5-METHYLCYTOSINE-SPECIFIC RESTRICTION ENZYME B"/>
    <property type="match status" value="1"/>
</dbReference>
<dbReference type="RefSeq" id="WP_174626736.1">
    <property type="nucleotide sequence ID" value="NZ_CADCXN010000083.1"/>
</dbReference>